<sequence length="956" mass="113931">MEIMEEEIIKIIRSNNIIKLKKFLNENNINIKKLSNVNFDILIKAIENNNSDLLVKFIIINGHYSNLNYTIYEKLENIYKSPLSVAIANNYFKIAEILIEFGADINFINSDILESILNTKNINFLIDKGFNKAILLKILIKSYRNSLLNYTLENYLFNKNFILKLIHFYRNKISISNQELSNIINTEKYNIDFYDFLYLYAIEFNNFMVMDLLFYNDGREKNVIFNNFYNNLQDKNIEINFKDGKCLFINNFNKYIEKRNDIVQLVRNNNIMDIKYYLKENNIKLMYFNNIYNKYNDLLKIYLENNDSLELINFLIKECNYENLNYYVCIDGKIVSLLYYILSKNKFQISDLLIKNGANINNEDFLIKLYERKHLNKLNLKYIVNSTYNISLNFIQKLINDRQLKILNIILKTYIFNNYFILYLLSISKNKKPLSSEQLNDIVNNEKYKIIFDNSIYKLAIDEDDIEFLNSIIINDFRENDEILKVLFQIFSQEKENNIFYKERERYLNTLKNEKVLIKIDEQFINNLNNIDKYRQTIMNLVKSNNLTKLNNYIIKNKILFSNINNEVFDILIYAIKNLKEQLSSIEIIKYIISHYKSLNYCIYKKNKYILNYMSPLLCALSERKFIIANLLLKNGVNVNYKIHDTDITDILYHDDNLTGDILKYLIKNGYNVTSNLITTLAKERKYCYLNASFIKLLKTIVQYIFDDIFIIKMLSLYKNKTPLTEKQLTNIIDNEKNKIEIKNEWFDNIVVANNNEAVIMIFDNCGKEHGLTKAKAFKTLKKAVEMNNYVFIEKYLNYILLNYINFNIEDILSEDNVSDNLYIMKFITEKLLNSPYFDFKKIKFEKILFNLNNIKSINFIKLFIQKSLNHNTFNFKYNDFENIILVTSQFNNSDLMIFVIEQSLIHKTFDIKKINIERISLILKQISTDEKVFEMFDQKINAYNSSSSIKEILCL</sequence>
<dbReference type="PROSITE" id="PS50297">
    <property type="entry name" value="ANK_REP_REGION"/>
    <property type="match status" value="1"/>
</dbReference>
<keyword evidence="1" id="KW-0040">ANK repeat</keyword>
<proteinExistence type="predicted"/>
<comment type="caution">
    <text evidence="2">The sequence shown here is derived from an EMBL/GenBank/DDBJ whole genome shotgun (WGS) entry which is preliminary data.</text>
</comment>
<keyword evidence="3" id="KW-1185">Reference proteome</keyword>
<organism evidence="2 3">
    <name type="scientific">Neocallimastix californiae</name>
    <dbReference type="NCBI Taxonomy" id="1754190"/>
    <lineage>
        <taxon>Eukaryota</taxon>
        <taxon>Fungi</taxon>
        <taxon>Fungi incertae sedis</taxon>
        <taxon>Chytridiomycota</taxon>
        <taxon>Chytridiomycota incertae sedis</taxon>
        <taxon>Neocallimastigomycetes</taxon>
        <taxon>Neocallimastigales</taxon>
        <taxon>Neocallimastigaceae</taxon>
        <taxon>Neocallimastix</taxon>
    </lineage>
</organism>
<reference evidence="2 3" key="1">
    <citation type="submission" date="2016-08" db="EMBL/GenBank/DDBJ databases">
        <title>A Parts List for Fungal Cellulosomes Revealed by Comparative Genomics.</title>
        <authorList>
            <consortium name="DOE Joint Genome Institute"/>
            <person name="Haitjema C.H."/>
            <person name="Gilmore S.P."/>
            <person name="Henske J.K."/>
            <person name="Solomon K.V."/>
            <person name="De Groot R."/>
            <person name="Kuo A."/>
            <person name="Mondo S.J."/>
            <person name="Salamov A.A."/>
            <person name="Labutti K."/>
            <person name="Zhao Z."/>
            <person name="Chiniquy J."/>
            <person name="Barry K."/>
            <person name="Brewer H.M."/>
            <person name="Purvine S.O."/>
            <person name="Wright A.T."/>
            <person name="Boxma B."/>
            <person name="Van Alen T."/>
            <person name="Hackstein J.H."/>
            <person name="Baker S.E."/>
            <person name="Grigoriev I.V."/>
            <person name="O'Malley M.A."/>
        </authorList>
    </citation>
    <scope>NUCLEOTIDE SEQUENCE [LARGE SCALE GENOMIC DNA]</scope>
    <source>
        <strain evidence="2 3">G1</strain>
    </source>
</reference>
<dbReference type="SUPFAM" id="SSF48403">
    <property type="entry name" value="Ankyrin repeat"/>
    <property type="match status" value="2"/>
</dbReference>
<dbReference type="Pfam" id="PF00023">
    <property type="entry name" value="Ank"/>
    <property type="match status" value="1"/>
</dbReference>
<protein>
    <submittedName>
        <fullName evidence="2">Uncharacterized protein</fullName>
    </submittedName>
</protein>
<dbReference type="AlphaFoldDB" id="A0A1Y2ADJ9"/>
<gene>
    <name evidence="2" type="ORF">LY90DRAFT_634539</name>
</gene>
<dbReference type="InterPro" id="IPR036770">
    <property type="entry name" value="Ankyrin_rpt-contain_sf"/>
</dbReference>
<evidence type="ECO:0000313" key="3">
    <source>
        <dbReference type="Proteomes" id="UP000193920"/>
    </source>
</evidence>
<dbReference type="SMART" id="SM00248">
    <property type="entry name" value="ANK"/>
    <property type="match status" value="6"/>
</dbReference>
<evidence type="ECO:0000256" key="1">
    <source>
        <dbReference type="PROSITE-ProRule" id="PRU00023"/>
    </source>
</evidence>
<dbReference type="InterPro" id="IPR002110">
    <property type="entry name" value="Ankyrin_rpt"/>
</dbReference>
<dbReference type="Gene3D" id="1.25.40.20">
    <property type="entry name" value="Ankyrin repeat-containing domain"/>
    <property type="match status" value="2"/>
</dbReference>
<dbReference type="Proteomes" id="UP000193920">
    <property type="component" value="Unassembled WGS sequence"/>
</dbReference>
<name>A0A1Y2ADJ9_9FUNG</name>
<dbReference type="PROSITE" id="PS50088">
    <property type="entry name" value="ANK_REPEAT"/>
    <property type="match status" value="1"/>
</dbReference>
<dbReference type="EMBL" id="MCOG01000304">
    <property type="protein sequence ID" value="ORY20065.1"/>
    <property type="molecule type" value="Genomic_DNA"/>
</dbReference>
<feature type="repeat" description="ANK" evidence="1">
    <location>
        <begin position="78"/>
        <end position="110"/>
    </location>
</feature>
<evidence type="ECO:0000313" key="2">
    <source>
        <dbReference type="EMBL" id="ORY20065.1"/>
    </source>
</evidence>
<dbReference type="OrthoDB" id="10598465at2759"/>
<dbReference type="STRING" id="1754190.A0A1Y2ADJ9"/>
<accession>A0A1Y2ADJ9</accession>